<reference evidence="2" key="1">
    <citation type="submission" date="2025-08" db="UniProtKB">
        <authorList>
            <consortium name="RefSeq"/>
        </authorList>
    </citation>
    <scope>IDENTIFICATION</scope>
    <source>
        <tissue evidence="2">Entire body</tissue>
    </source>
</reference>
<sequence length="85" mass="9740">MTLEKDLNLDVEKERKVRLCVENYYLAIFSSENVRGCPNKFDEHTLLVKIRADKDDLSLVYIYGIKSGLYLTMVGEKGHVKGVCN</sequence>
<gene>
    <name evidence="2" type="primary">LOC108737459</name>
</gene>
<evidence type="ECO:0000313" key="1">
    <source>
        <dbReference type="Proteomes" id="UP000192223"/>
    </source>
</evidence>
<dbReference type="InterPro" id="IPR008996">
    <property type="entry name" value="IL1/FGF"/>
</dbReference>
<dbReference type="AlphaFoldDB" id="A0A7F5RCJ6"/>
<dbReference type="SUPFAM" id="SSF50353">
    <property type="entry name" value="Cytokine"/>
    <property type="match status" value="1"/>
</dbReference>
<organism evidence="1 2">
    <name type="scientific">Agrilus planipennis</name>
    <name type="common">Emerald ash borer</name>
    <name type="synonym">Agrilus marcopoli</name>
    <dbReference type="NCBI Taxonomy" id="224129"/>
    <lineage>
        <taxon>Eukaryota</taxon>
        <taxon>Metazoa</taxon>
        <taxon>Ecdysozoa</taxon>
        <taxon>Arthropoda</taxon>
        <taxon>Hexapoda</taxon>
        <taxon>Insecta</taxon>
        <taxon>Pterygota</taxon>
        <taxon>Neoptera</taxon>
        <taxon>Endopterygota</taxon>
        <taxon>Coleoptera</taxon>
        <taxon>Polyphaga</taxon>
        <taxon>Elateriformia</taxon>
        <taxon>Buprestoidea</taxon>
        <taxon>Buprestidae</taxon>
        <taxon>Agrilinae</taxon>
        <taxon>Agrilus</taxon>
    </lineage>
</organism>
<dbReference type="RefSeq" id="XP_025833692.1">
    <property type="nucleotide sequence ID" value="XM_025977907.1"/>
</dbReference>
<name>A0A7F5RCJ6_AGRPL</name>
<proteinExistence type="predicted"/>
<protein>
    <submittedName>
        <fullName evidence="2">Uncharacterized protein LOC108737459 isoform X2</fullName>
    </submittedName>
</protein>
<accession>A0A7F5RCJ6</accession>
<dbReference type="Proteomes" id="UP000192223">
    <property type="component" value="Unplaced"/>
</dbReference>
<dbReference type="Gene3D" id="2.80.10.50">
    <property type="match status" value="1"/>
</dbReference>
<keyword evidence="1" id="KW-1185">Reference proteome</keyword>
<evidence type="ECO:0000313" key="2">
    <source>
        <dbReference type="RefSeq" id="XP_025833692.1"/>
    </source>
</evidence>
<dbReference type="OrthoDB" id="5987799at2759"/>
<dbReference type="GeneID" id="108737459"/>